<dbReference type="GO" id="GO:0006289">
    <property type="term" value="P:nucleotide-excision repair"/>
    <property type="evidence" value="ECO:0007669"/>
    <property type="project" value="InterPro"/>
</dbReference>
<evidence type="ECO:0000313" key="12">
    <source>
        <dbReference type="EMBL" id="OTF74276.1"/>
    </source>
</evidence>
<keyword evidence="8" id="KW-0812">Transmembrane</keyword>
<feature type="domain" description="Rad4 beta-hairpin" evidence="10">
    <location>
        <begin position="156"/>
        <end position="213"/>
    </location>
</feature>
<dbReference type="EMBL" id="MUJZ01047872">
    <property type="protein sequence ID" value="OTF74276.1"/>
    <property type="molecule type" value="Genomic_DNA"/>
</dbReference>
<dbReference type="InterPro" id="IPR042488">
    <property type="entry name" value="Rad4_BHD3_sf"/>
</dbReference>
<dbReference type="InterPro" id="IPR004583">
    <property type="entry name" value="DNA_repair_Rad4"/>
</dbReference>
<evidence type="ECO:0000256" key="4">
    <source>
        <dbReference type="ARBA" id="ARBA00022763"/>
    </source>
</evidence>
<dbReference type="GO" id="GO:0003697">
    <property type="term" value="F:single-stranded DNA binding"/>
    <property type="evidence" value="ECO:0007669"/>
    <property type="project" value="TreeGrafter"/>
</dbReference>
<dbReference type="Gene3D" id="3.90.260.10">
    <property type="entry name" value="Transglutaminase-like"/>
    <property type="match status" value="1"/>
</dbReference>
<name>A0A1Y3B3W3_EURMA</name>
<keyword evidence="7" id="KW-0539">Nucleus</keyword>
<dbReference type="InterPro" id="IPR038765">
    <property type="entry name" value="Papain-like_cys_pep_sf"/>
</dbReference>
<dbReference type="SMART" id="SM01032">
    <property type="entry name" value="BHD_3"/>
    <property type="match status" value="1"/>
</dbReference>
<dbReference type="InterPro" id="IPR018328">
    <property type="entry name" value="Rad4_beta-hairpin_dom3"/>
</dbReference>
<evidence type="ECO:0000256" key="6">
    <source>
        <dbReference type="ARBA" id="ARBA00023204"/>
    </source>
</evidence>
<dbReference type="FunFam" id="3.30.70.2460:FF:000001">
    <property type="entry name" value="DNA repair protein Rad4 family"/>
    <property type="match status" value="1"/>
</dbReference>
<keyword evidence="13" id="KW-1185">Reference proteome</keyword>
<dbReference type="InterPro" id="IPR036985">
    <property type="entry name" value="Transglutaminase-like_sf"/>
</dbReference>
<dbReference type="GO" id="GO:0071942">
    <property type="term" value="C:XPC complex"/>
    <property type="evidence" value="ECO:0007669"/>
    <property type="project" value="TreeGrafter"/>
</dbReference>
<comment type="caution">
    <text evidence="12">The sequence shown here is derived from an EMBL/GenBank/DDBJ whole genome shotgun (WGS) entry which is preliminary data.</text>
</comment>
<keyword evidence="4" id="KW-0227">DNA damage</keyword>
<feature type="domain" description="Rad4 beta-hairpin" evidence="9">
    <location>
        <begin position="102"/>
        <end position="154"/>
    </location>
</feature>
<evidence type="ECO:0000256" key="3">
    <source>
        <dbReference type="ARBA" id="ARBA00022553"/>
    </source>
</evidence>
<keyword evidence="8" id="KW-0472">Membrane</keyword>
<dbReference type="GO" id="GO:0005737">
    <property type="term" value="C:cytoplasm"/>
    <property type="evidence" value="ECO:0007669"/>
    <property type="project" value="TreeGrafter"/>
</dbReference>
<evidence type="ECO:0000256" key="8">
    <source>
        <dbReference type="SAM" id="Phobius"/>
    </source>
</evidence>
<dbReference type="AlphaFoldDB" id="A0A1Y3B3W3"/>
<feature type="domain" description="Rad4 beta-hairpin" evidence="11">
    <location>
        <begin position="220"/>
        <end position="293"/>
    </location>
</feature>
<dbReference type="Pfam" id="PF10403">
    <property type="entry name" value="BHD_1"/>
    <property type="match status" value="1"/>
</dbReference>
<dbReference type="InterPro" id="IPR027877">
    <property type="entry name" value="Smim15"/>
</dbReference>
<dbReference type="Pfam" id="PF03835">
    <property type="entry name" value="Rad4"/>
    <property type="match status" value="1"/>
</dbReference>
<evidence type="ECO:0000313" key="13">
    <source>
        <dbReference type="Proteomes" id="UP000194236"/>
    </source>
</evidence>
<evidence type="ECO:0000256" key="5">
    <source>
        <dbReference type="ARBA" id="ARBA00023125"/>
    </source>
</evidence>
<keyword evidence="6" id="KW-0234">DNA repair</keyword>
<evidence type="ECO:0000256" key="7">
    <source>
        <dbReference type="ARBA" id="ARBA00023242"/>
    </source>
</evidence>
<dbReference type="PANTHER" id="PTHR12135">
    <property type="entry name" value="DNA REPAIR PROTEIN XP-C / RAD4"/>
    <property type="match status" value="1"/>
</dbReference>
<dbReference type="GO" id="GO:0006298">
    <property type="term" value="P:mismatch repair"/>
    <property type="evidence" value="ECO:0007669"/>
    <property type="project" value="TreeGrafter"/>
</dbReference>
<dbReference type="InterPro" id="IPR018327">
    <property type="entry name" value="BHD_2"/>
</dbReference>
<evidence type="ECO:0000256" key="2">
    <source>
        <dbReference type="ARBA" id="ARBA00009525"/>
    </source>
</evidence>
<dbReference type="Proteomes" id="UP000194236">
    <property type="component" value="Unassembled WGS sequence"/>
</dbReference>
<dbReference type="Gene3D" id="2.20.20.110">
    <property type="entry name" value="Rad4, beta-hairpin domain BHD1"/>
    <property type="match status" value="1"/>
</dbReference>
<keyword evidence="3" id="KW-0597">Phosphoprotein</keyword>
<dbReference type="OrthoDB" id="300780at2759"/>
<comment type="subcellular location">
    <subcellularLocation>
        <location evidence="1">Nucleus</location>
    </subcellularLocation>
</comment>
<dbReference type="Pfam" id="PF10405">
    <property type="entry name" value="BHD_3"/>
    <property type="match status" value="1"/>
</dbReference>
<dbReference type="SMART" id="SM01030">
    <property type="entry name" value="BHD_1"/>
    <property type="match status" value="1"/>
</dbReference>
<dbReference type="SMART" id="SM01031">
    <property type="entry name" value="BHD_2"/>
    <property type="match status" value="1"/>
</dbReference>
<dbReference type="SUPFAM" id="SSF54001">
    <property type="entry name" value="Cysteine proteinases"/>
    <property type="match status" value="1"/>
</dbReference>
<feature type="transmembrane region" description="Helical" evidence="8">
    <location>
        <begin position="380"/>
        <end position="403"/>
    </location>
</feature>
<keyword evidence="8" id="KW-1133">Transmembrane helix</keyword>
<reference evidence="12 13" key="1">
    <citation type="submission" date="2017-03" db="EMBL/GenBank/DDBJ databases">
        <title>Genome Survey of Euroglyphus maynei.</title>
        <authorList>
            <person name="Arlian L.G."/>
            <person name="Morgan M.S."/>
            <person name="Rider S.D."/>
        </authorList>
    </citation>
    <scope>NUCLEOTIDE SEQUENCE [LARGE SCALE GENOMIC DNA]</scope>
    <source>
        <strain evidence="12">Arlian Lab</strain>
        <tissue evidence="12">Whole body</tissue>
    </source>
</reference>
<proteinExistence type="inferred from homology"/>
<keyword evidence="5" id="KW-0238">DNA-binding</keyword>
<dbReference type="InterPro" id="IPR018325">
    <property type="entry name" value="Rad4/PNGase_transGLS-fold"/>
</dbReference>
<dbReference type="PANTHER" id="PTHR12135:SF0">
    <property type="entry name" value="DNA REPAIR PROTEIN COMPLEMENTING XP-C CELLS"/>
    <property type="match status" value="1"/>
</dbReference>
<protein>
    <submittedName>
        <fullName evidence="12">DNA repair protein rhp42-like protein</fullName>
    </submittedName>
</protein>
<gene>
    <name evidence="12" type="ORF">BLA29_001644</name>
</gene>
<evidence type="ECO:0000259" key="11">
    <source>
        <dbReference type="SMART" id="SM01032"/>
    </source>
</evidence>
<accession>A0A1Y3B3W3</accession>
<evidence type="ECO:0000256" key="1">
    <source>
        <dbReference type="ARBA" id="ARBA00004123"/>
    </source>
</evidence>
<dbReference type="Pfam" id="PF15086">
    <property type="entry name" value="UPF0542"/>
    <property type="match status" value="1"/>
</dbReference>
<dbReference type="InterPro" id="IPR018326">
    <property type="entry name" value="Rad4_beta-hairpin_dom1"/>
</dbReference>
<evidence type="ECO:0000259" key="9">
    <source>
        <dbReference type="SMART" id="SM01030"/>
    </source>
</evidence>
<comment type="similarity">
    <text evidence="2">Belongs to the XPC family.</text>
</comment>
<dbReference type="GO" id="GO:0000111">
    <property type="term" value="C:nucleotide-excision repair factor 2 complex"/>
    <property type="evidence" value="ECO:0007669"/>
    <property type="project" value="TreeGrafter"/>
</dbReference>
<evidence type="ECO:0000259" key="10">
    <source>
        <dbReference type="SMART" id="SM01031"/>
    </source>
</evidence>
<dbReference type="Pfam" id="PF10404">
    <property type="entry name" value="BHD_2"/>
    <property type="match status" value="1"/>
</dbReference>
<sequence length="430" mass="50670">MEIFDDTNNHWICYDYQHRIYDKPKKLSEKFPIKPTYILAIDNDDNIVEVTARYATDWLSNDIEKRRINDGWLEETLNIFVDNNNDSKYKEADNIEFEKIIAQIELPKRISEYKNHPLFVLTRDLLKFQAIYPSDAPPLGFFRDEPVYSRNCVHTLKSRETWLREARTVRLNERPYKIVQSRFKWKATGPGEQPEKEMIGVFGEWQTIPYEPPIAKNGIVPRNGYGNVDLYKICMLPIGTVHLQLPGLLRIANKLKIDCVPAIVGFEGTCNSHPIMDGYVVCNEYKDILIDAWKQDQQIQNEKEREKRLKRIMENWKRIIRGLIIKRNLKIKYAFLKKNIVADLIKKKRTKSIRQRKMFKLLEDILAFIARYAIENTSNFVILILMIITPLFALSAYLSIRLARSLEQQKKKLKSIEKIKMKTKATKKDK</sequence>
<dbReference type="Gene3D" id="3.30.70.2460">
    <property type="entry name" value="Rad4, beta-hairpin domain BHD3"/>
    <property type="match status" value="1"/>
</dbReference>
<dbReference type="FunFam" id="2.20.20.110:FF:000001">
    <property type="entry name" value="DNA repair protein complementing XP-C cells"/>
    <property type="match status" value="1"/>
</dbReference>
<dbReference type="GO" id="GO:0003684">
    <property type="term" value="F:damaged DNA binding"/>
    <property type="evidence" value="ECO:0007669"/>
    <property type="project" value="InterPro"/>
</dbReference>
<organism evidence="12 13">
    <name type="scientific">Euroglyphus maynei</name>
    <name type="common">Mayne's house dust mite</name>
    <dbReference type="NCBI Taxonomy" id="6958"/>
    <lineage>
        <taxon>Eukaryota</taxon>
        <taxon>Metazoa</taxon>
        <taxon>Ecdysozoa</taxon>
        <taxon>Arthropoda</taxon>
        <taxon>Chelicerata</taxon>
        <taxon>Arachnida</taxon>
        <taxon>Acari</taxon>
        <taxon>Acariformes</taxon>
        <taxon>Sarcoptiformes</taxon>
        <taxon>Astigmata</taxon>
        <taxon>Psoroptidia</taxon>
        <taxon>Analgoidea</taxon>
        <taxon>Pyroglyphidae</taxon>
        <taxon>Pyroglyphinae</taxon>
        <taxon>Euroglyphus</taxon>
    </lineage>
</organism>